<dbReference type="PROSITE" id="PS00098">
    <property type="entry name" value="THIOLASE_1"/>
    <property type="match status" value="1"/>
</dbReference>
<proteinExistence type="inferred from homology"/>
<dbReference type="PIRSF" id="PIRSF000429">
    <property type="entry name" value="Ac-CoA_Ac_transf"/>
    <property type="match status" value="1"/>
</dbReference>
<evidence type="ECO:0000256" key="2">
    <source>
        <dbReference type="ARBA" id="ARBA00010982"/>
    </source>
</evidence>
<evidence type="ECO:0008006" key="10">
    <source>
        <dbReference type="Google" id="ProtNLM"/>
    </source>
</evidence>
<organism evidence="9">
    <name type="scientific">Graphocephala atropunctata</name>
    <dbReference type="NCBI Taxonomy" id="36148"/>
    <lineage>
        <taxon>Eukaryota</taxon>
        <taxon>Metazoa</taxon>
        <taxon>Ecdysozoa</taxon>
        <taxon>Arthropoda</taxon>
        <taxon>Hexapoda</taxon>
        <taxon>Insecta</taxon>
        <taxon>Pterygota</taxon>
        <taxon>Neoptera</taxon>
        <taxon>Paraneoptera</taxon>
        <taxon>Hemiptera</taxon>
        <taxon>Auchenorrhyncha</taxon>
        <taxon>Membracoidea</taxon>
        <taxon>Cicadellidae</taxon>
        <taxon>Cicadellinae</taxon>
        <taxon>Cicadellini</taxon>
        <taxon>Graphocephala</taxon>
    </lineage>
</organism>
<evidence type="ECO:0000313" key="9">
    <source>
        <dbReference type="EMBL" id="JAT27444.1"/>
    </source>
</evidence>
<dbReference type="InterPro" id="IPR016039">
    <property type="entry name" value="Thiolase-like"/>
</dbReference>
<keyword evidence="4 6" id="KW-0012">Acyltransferase</keyword>
<dbReference type="FunFam" id="3.40.47.10:FF:000010">
    <property type="entry name" value="Acetyl-CoA acetyltransferase (Thiolase)"/>
    <property type="match status" value="1"/>
</dbReference>
<reference evidence="9" key="1">
    <citation type="submission" date="2015-11" db="EMBL/GenBank/DDBJ databases">
        <title>De novo transcriptome assembly of four potential Pierce s Disease insect vectors from Arizona vineyards.</title>
        <authorList>
            <person name="Tassone E.E."/>
        </authorList>
    </citation>
    <scope>NUCLEOTIDE SEQUENCE</scope>
</reference>
<keyword evidence="3 6" id="KW-0808">Transferase</keyword>
<evidence type="ECO:0000256" key="6">
    <source>
        <dbReference type="RuleBase" id="RU003557"/>
    </source>
</evidence>
<feature type="active site" description="Acyl-thioester intermediate" evidence="5">
    <location>
        <position position="89"/>
    </location>
</feature>
<dbReference type="InterPro" id="IPR002155">
    <property type="entry name" value="Thiolase"/>
</dbReference>
<feature type="domain" description="Thiolase C-terminal" evidence="8">
    <location>
        <begin position="270"/>
        <end position="391"/>
    </location>
</feature>
<dbReference type="Gene3D" id="3.40.47.10">
    <property type="match status" value="2"/>
</dbReference>
<dbReference type="SUPFAM" id="SSF53901">
    <property type="entry name" value="Thiolase-like"/>
    <property type="match status" value="2"/>
</dbReference>
<comment type="pathway">
    <text evidence="1">Lipid metabolism.</text>
</comment>
<name>A0A1B6LUS4_9HEMI</name>
<accession>A0A1B6LUS4</accession>
<evidence type="ECO:0000259" key="8">
    <source>
        <dbReference type="Pfam" id="PF02803"/>
    </source>
</evidence>
<gene>
    <name evidence="9" type="ORF">g.35813</name>
</gene>
<evidence type="ECO:0000256" key="4">
    <source>
        <dbReference type="ARBA" id="ARBA00023315"/>
    </source>
</evidence>
<feature type="domain" description="Thiolase N-terminal" evidence="7">
    <location>
        <begin position="5"/>
        <end position="260"/>
    </location>
</feature>
<dbReference type="Pfam" id="PF00108">
    <property type="entry name" value="Thiolase_N"/>
    <property type="match status" value="1"/>
</dbReference>
<dbReference type="InterPro" id="IPR020613">
    <property type="entry name" value="Thiolase_CS"/>
</dbReference>
<sequence>MTKDVVIVSAARTPIGSFCGSLSGLKAHDLGSIVIQEVLKRASVDPSEVSEVVLGQALTAGEGQNPARQAAVKAGLPYSVPAYLINLLCGSGIKTVVAGCQALQLGDAKICVCGGQESMSQAPHYTHLRGGVKLGNSSLVDHMLNDGLTDAFFNIHMGETAENLATQYAISREEQDKYVVESQRRTAIAQKEGHFKKEIVPVHVKSSSGDKMVSEDEYPRPGTTLEGLAKLEPRFVKGGTVTAGNASGMNDGAAAVLLMMSEEAKKRGLSPLARIVAYAIAGCDPKIMGFGPVPAVKLVLEKAGWSKDDVDLYELNEAYASQSLVNLRELGVDPAKVNVSGGAISLGHPIAASGTRVLVTLLYALQRTGGKRGVASLCIGGGMGIALAVQRD</sequence>
<dbReference type="PROSITE" id="PS00737">
    <property type="entry name" value="THIOLASE_2"/>
    <property type="match status" value="1"/>
</dbReference>
<dbReference type="CDD" id="cd00751">
    <property type="entry name" value="thiolase"/>
    <property type="match status" value="1"/>
</dbReference>
<dbReference type="PROSITE" id="PS00099">
    <property type="entry name" value="THIOLASE_3"/>
    <property type="match status" value="1"/>
</dbReference>
<evidence type="ECO:0000256" key="5">
    <source>
        <dbReference type="PIRSR" id="PIRSR000429-1"/>
    </source>
</evidence>
<dbReference type="NCBIfam" id="TIGR01930">
    <property type="entry name" value="AcCoA-C-Actrans"/>
    <property type="match status" value="1"/>
</dbReference>
<protein>
    <recommendedName>
        <fullName evidence="10">Thiolase N-terminal domain-containing protein</fullName>
    </recommendedName>
</protein>
<feature type="active site" description="Proton acceptor" evidence="5">
    <location>
        <position position="378"/>
    </location>
</feature>
<dbReference type="InterPro" id="IPR020617">
    <property type="entry name" value="Thiolase_C"/>
</dbReference>
<feature type="active site" description="Proton acceptor" evidence="5">
    <location>
        <position position="348"/>
    </location>
</feature>
<dbReference type="Pfam" id="PF02803">
    <property type="entry name" value="Thiolase_C"/>
    <property type="match status" value="1"/>
</dbReference>
<dbReference type="InterPro" id="IPR020610">
    <property type="entry name" value="Thiolase_AS"/>
</dbReference>
<dbReference type="InterPro" id="IPR020615">
    <property type="entry name" value="Thiolase_acyl_enz_int_AS"/>
</dbReference>
<evidence type="ECO:0000256" key="1">
    <source>
        <dbReference type="ARBA" id="ARBA00005189"/>
    </source>
</evidence>
<dbReference type="PANTHER" id="PTHR18919:SF107">
    <property type="entry name" value="ACETYL-COA ACETYLTRANSFERASE, CYTOSOLIC"/>
    <property type="match status" value="1"/>
</dbReference>
<dbReference type="PANTHER" id="PTHR18919">
    <property type="entry name" value="ACETYL-COA C-ACYLTRANSFERASE"/>
    <property type="match status" value="1"/>
</dbReference>
<comment type="similarity">
    <text evidence="2 6">Belongs to the thiolase-like superfamily. Thiolase family.</text>
</comment>
<evidence type="ECO:0000256" key="3">
    <source>
        <dbReference type="ARBA" id="ARBA00022679"/>
    </source>
</evidence>
<dbReference type="AlphaFoldDB" id="A0A1B6LUS4"/>
<dbReference type="InterPro" id="IPR020616">
    <property type="entry name" value="Thiolase_N"/>
</dbReference>
<evidence type="ECO:0000259" key="7">
    <source>
        <dbReference type="Pfam" id="PF00108"/>
    </source>
</evidence>
<dbReference type="EMBL" id="GEBQ01012533">
    <property type="protein sequence ID" value="JAT27444.1"/>
    <property type="molecule type" value="Transcribed_RNA"/>
</dbReference>
<dbReference type="GO" id="GO:0003988">
    <property type="term" value="F:acetyl-CoA C-acyltransferase activity"/>
    <property type="evidence" value="ECO:0007669"/>
    <property type="project" value="UniProtKB-ARBA"/>
</dbReference>